<keyword evidence="7 9" id="KW-1015">Disulfide bond</keyword>
<dbReference type="InterPro" id="IPR018097">
    <property type="entry name" value="EGF_Ca-bd_CS"/>
</dbReference>
<dbReference type="InterPro" id="IPR017878">
    <property type="entry name" value="TB_dom"/>
</dbReference>
<dbReference type="Gene3D" id="2.10.25.10">
    <property type="entry name" value="Laminin"/>
    <property type="match status" value="6"/>
</dbReference>
<feature type="chain" id="PRO_5041950593" evidence="10">
    <location>
        <begin position="21"/>
        <end position="480"/>
    </location>
</feature>
<keyword evidence="14" id="KW-1185">Reference proteome</keyword>
<evidence type="ECO:0000313" key="14">
    <source>
        <dbReference type="Proteomes" id="UP001249851"/>
    </source>
</evidence>
<dbReference type="Pfam" id="PF12662">
    <property type="entry name" value="cEGF"/>
    <property type="match status" value="1"/>
</dbReference>
<dbReference type="Pfam" id="PF00683">
    <property type="entry name" value="TB"/>
    <property type="match status" value="2"/>
</dbReference>
<dbReference type="InterPro" id="IPR009030">
    <property type="entry name" value="Growth_fac_rcpt_cys_sf"/>
</dbReference>
<dbReference type="PROSITE" id="PS00022">
    <property type="entry name" value="EGF_1"/>
    <property type="match status" value="1"/>
</dbReference>
<keyword evidence="5 10" id="KW-0732">Signal</keyword>
<dbReference type="Proteomes" id="UP001249851">
    <property type="component" value="Unassembled WGS sequence"/>
</dbReference>
<sequence>MASFMLMTLICVLTWQQSRGQQFNSSEGDNQRGPRTQFPLLTGPNVCGGRINPRCCPGWSRSSSVGLCIVPLCQYGCGTGECFSPGVCRCPNGAFSPSCSGVQVEGQQCTVICFNGGTCVKDTCVCKEGFSGNFCEAPICQEQCVNGGRCVGPDKCACPYGFTGDRCQQDYRLGPCYTEVRNRMCHNQLQGVVCTRLTCCASIGKAWGNPCERCPAKPEPCDRGFLPNFRSKACQDIDECKAIPKICSGGRCVNSIGSYRCECPTGKKLDNDLQKCVDRDECTEIPGICANGRCENTEGSFACICQEGYKLNNERTFCISANEAFCYQRIVNNYCVDQSPTNMTKYDCCCSERTPAGWGPLCDKCPGNGTAQHSTLCPNVTIPTASPPDKNECASDSSLCSNGRCLNTDGSFRCECTRGYLVSSDGKRCNNVDPCTQQGVCVNGRCFSTKDGFTCQCRRGYTLSSDRRSCIGNIHTRMRI</sequence>
<dbReference type="InterPro" id="IPR036773">
    <property type="entry name" value="TB_dom_sf"/>
</dbReference>
<dbReference type="FunFam" id="2.10.25.10:FF:000097">
    <property type="entry name" value="Fibrillin 2"/>
    <property type="match status" value="1"/>
</dbReference>
<comment type="caution">
    <text evidence="9">Lacks conserved residue(s) required for the propagation of feature annotation.</text>
</comment>
<dbReference type="Pfam" id="PF07645">
    <property type="entry name" value="EGF_CA"/>
    <property type="match status" value="3"/>
</dbReference>
<dbReference type="InterPro" id="IPR001881">
    <property type="entry name" value="EGF-like_Ca-bd_dom"/>
</dbReference>
<dbReference type="InterPro" id="IPR049883">
    <property type="entry name" value="NOTCH1_EGF-like"/>
</dbReference>
<feature type="domain" description="EGF-like" evidence="11">
    <location>
        <begin position="389"/>
        <end position="430"/>
    </location>
</feature>
<keyword evidence="2" id="KW-0964">Secreted</keyword>
<protein>
    <submittedName>
        <fullName evidence="13">Fibrillin-1</fullName>
    </submittedName>
</protein>
<dbReference type="InterPro" id="IPR026823">
    <property type="entry name" value="cEGF"/>
</dbReference>
<evidence type="ECO:0000313" key="13">
    <source>
        <dbReference type="EMBL" id="KAK2552944.1"/>
    </source>
</evidence>
<feature type="signal peptide" evidence="10">
    <location>
        <begin position="1"/>
        <end position="20"/>
    </location>
</feature>
<dbReference type="InterPro" id="IPR051145">
    <property type="entry name" value="GAS-SHBG-PROS"/>
</dbReference>
<dbReference type="PROSITE" id="PS01186">
    <property type="entry name" value="EGF_2"/>
    <property type="match status" value="4"/>
</dbReference>
<dbReference type="SUPFAM" id="SSF57581">
    <property type="entry name" value="TB module/8-cys domain"/>
    <property type="match status" value="2"/>
</dbReference>
<feature type="domain" description="EGF-like" evidence="11">
    <location>
        <begin position="278"/>
        <end position="319"/>
    </location>
</feature>
<feature type="domain" description="TB" evidence="12">
    <location>
        <begin position="324"/>
        <end position="377"/>
    </location>
</feature>
<feature type="domain" description="EGF-like" evidence="11">
    <location>
        <begin position="431"/>
        <end position="471"/>
    </location>
</feature>
<feature type="domain" description="EGF-like" evidence="11">
    <location>
        <begin position="136"/>
        <end position="168"/>
    </location>
</feature>
<feature type="domain" description="TB" evidence="12">
    <location>
        <begin position="174"/>
        <end position="215"/>
    </location>
</feature>
<gene>
    <name evidence="13" type="ORF">P5673_025900</name>
</gene>
<evidence type="ECO:0000256" key="4">
    <source>
        <dbReference type="ARBA" id="ARBA00022536"/>
    </source>
</evidence>
<dbReference type="PANTHER" id="PTHR24040">
    <property type="entry name" value="LAMININ G-LIKE DOMAIN-CONTAINING PROTEIN"/>
    <property type="match status" value="1"/>
</dbReference>
<dbReference type="PROSITE" id="PS51364">
    <property type="entry name" value="TB"/>
    <property type="match status" value="2"/>
</dbReference>
<dbReference type="Pfam" id="PF12661">
    <property type="entry name" value="hEGF"/>
    <property type="match status" value="2"/>
</dbReference>
<accession>A0AAD9Q1E8</accession>
<evidence type="ECO:0000256" key="6">
    <source>
        <dbReference type="ARBA" id="ARBA00022737"/>
    </source>
</evidence>
<keyword evidence="8" id="KW-0325">Glycoprotein</keyword>
<evidence type="ECO:0000256" key="10">
    <source>
        <dbReference type="SAM" id="SignalP"/>
    </source>
</evidence>
<organism evidence="13 14">
    <name type="scientific">Acropora cervicornis</name>
    <name type="common">Staghorn coral</name>
    <dbReference type="NCBI Taxonomy" id="6130"/>
    <lineage>
        <taxon>Eukaryota</taxon>
        <taxon>Metazoa</taxon>
        <taxon>Cnidaria</taxon>
        <taxon>Anthozoa</taxon>
        <taxon>Hexacorallia</taxon>
        <taxon>Scleractinia</taxon>
        <taxon>Astrocoeniina</taxon>
        <taxon>Acroporidae</taxon>
        <taxon>Acropora</taxon>
    </lineage>
</organism>
<dbReference type="SUPFAM" id="SSF57196">
    <property type="entry name" value="EGF/Laminin"/>
    <property type="match status" value="3"/>
</dbReference>
<dbReference type="PROSITE" id="PS00010">
    <property type="entry name" value="ASX_HYDROXYL"/>
    <property type="match status" value="3"/>
</dbReference>
<proteinExistence type="predicted"/>
<dbReference type="InterPro" id="IPR000152">
    <property type="entry name" value="EGF-type_Asp/Asn_hydroxyl_site"/>
</dbReference>
<evidence type="ECO:0000256" key="9">
    <source>
        <dbReference type="PROSITE-ProRule" id="PRU00076"/>
    </source>
</evidence>
<evidence type="ECO:0000256" key="1">
    <source>
        <dbReference type="ARBA" id="ARBA00004498"/>
    </source>
</evidence>
<dbReference type="PROSITE" id="PS50026">
    <property type="entry name" value="EGF_3"/>
    <property type="match status" value="5"/>
</dbReference>
<feature type="disulfide bond" evidence="9">
    <location>
        <begin position="158"/>
        <end position="167"/>
    </location>
</feature>
<feature type="domain" description="EGF-like" evidence="11">
    <location>
        <begin position="236"/>
        <end position="273"/>
    </location>
</feature>
<dbReference type="GO" id="GO:0005509">
    <property type="term" value="F:calcium ion binding"/>
    <property type="evidence" value="ECO:0007669"/>
    <property type="project" value="InterPro"/>
</dbReference>
<feature type="disulfide bond" evidence="9">
    <location>
        <begin position="140"/>
        <end position="150"/>
    </location>
</feature>
<evidence type="ECO:0000256" key="3">
    <source>
        <dbReference type="ARBA" id="ARBA00022530"/>
    </source>
</evidence>
<name>A0AAD9Q1E8_ACRCE</name>
<dbReference type="SMART" id="SM00181">
    <property type="entry name" value="EGF"/>
    <property type="match status" value="7"/>
</dbReference>
<keyword evidence="6" id="KW-0677">Repeat</keyword>
<evidence type="ECO:0000259" key="11">
    <source>
        <dbReference type="PROSITE" id="PS50026"/>
    </source>
</evidence>
<dbReference type="SUPFAM" id="SSF57184">
    <property type="entry name" value="Growth factor receptor domain"/>
    <property type="match status" value="1"/>
</dbReference>
<comment type="subcellular location">
    <subcellularLocation>
        <location evidence="1">Secreted</location>
        <location evidence="1">Extracellular space</location>
        <location evidence="1">Extracellular matrix</location>
    </subcellularLocation>
</comment>
<dbReference type="CDD" id="cd00054">
    <property type="entry name" value="EGF_CA"/>
    <property type="match status" value="2"/>
</dbReference>
<dbReference type="EMBL" id="JARQWQ010000082">
    <property type="protein sequence ID" value="KAK2552944.1"/>
    <property type="molecule type" value="Genomic_DNA"/>
</dbReference>
<dbReference type="InterPro" id="IPR000742">
    <property type="entry name" value="EGF"/>
</dbReference>
<evidence type="ECO:0000256" key="7">
    <source>
        <dbReference type="ARBA" id="ARBA00023157"/>
    </source>
</evidence>
<comment type="caution">
    <text evidence="13">The sequence shown here is derived from an EMBL/GenBank/DDBJ whole genome shotgun (WGS) entry which is preliminary data.</text>
</comment>
<dbReference type="InterPro" id="IPR013032">
    <property type="entry name" value="EGF-like_CS"/>
</dbReference>
<dbReference type="SMART" id="SM00179">
    <property type="entry name" value="EGF_CA"/>
    <property type="match status" value="4"/>
</dbReference>
<evidence type="ECO:0000256" key="2">
    <source>
        <dbReference type="ARBA" id="ARBA00022525"/>
    </source>
</evidence>
<keyword evidence="4 9" id="KW-0245">EGF-like domain</keyword>
<dbReference type="PANTHER" id="PTHR24040:SF16">
    <property type="entry name" value="FIBRILLIN-2-LIKE PROTEIN"/>
    <property type="match status" value="1"/>
</dbReference>
<dbReference type="Gene3D" id="3.90.290.10">
    <property type="entry name" value="TGF-beta binding (TB) domain"/>
    <property type="match status" value="2"/>
</dbReference>
<evidence type="ECO:0000256" key="8">
    <source>
        <dbReference type="ARBA" id="ARBA00023180"/>
    </source>
</evidence>
<dbReference type="PROSITE" id="PS01187">
    <property type="entry name" value="EGF_CA"/>
    <property type="match status" value="1"/>
</dbReference>
<keyword evidence="3" id="KW-0272">Extracellular matrix</keyword>
<reference evidence="13" key="1">
    <citation type="journal article" date="2023" name="G3 (Bethesda)">
        <title>Whole genome assembly and annotation of the endangered Caribbean coral Acropora cervicornis.</title>
        <authorList>
            <person name="Selwyn J.D."/>
            <person name="Vollmer S.V."/>
        </authorList>
    </citation>
    <scope>NUCLEOTIDE SEQUENCE</scope>
    <source>
        <strain evidence="13">K2</strain>
    </source>
</reference>
<evidence type="ECO:0000259" key="12">
    <source>
        <dbReference type="PROSITE" id="PS51364"/>
    </source>
</evidence>
<dbReference type="AlphaFoldDB" id="A0AAD9Q1E8"/>
<evidence type="ECO:0000256" key="5">
    <source>
        <dbReference type="ARBA" id="ARBA00022729"/>
    </source>
</evidence>
<dbReference type="FunFam" id="2.10.25.10:FF:000003">
    <property type="entry name" value="fibrillin-1 isoform X1"/>
    <property type="match status" value="3"/>
</dbReference>
<reference evidence="13" key="2">
    <citation type="journal article" date="2023" name="Science">
        <title>Genomic signatures of disease resistance in endangered staghorn corals.</title>
        <authorList>
            <person name="Vollmer S.V."/>
            <person name="Selwyn J.D."/>
            <person name="Despard B.A."/>
            <person name="Roesel C.L."/>
        </authorList>
    </citation>
    <scope>NUCLEOTIDE SEQUENCE</scope>
    <source>
        <strain evidence="13">K2</strain>
    </source>
</reference>